<dbReference type="AlphaFoldDB" id="E4ZPN7"/>
<dbReference type="Pfam" id="PF08030">
    <property type="entry name" value="NAD_binding_6"/>
    <property type="match status" value="1"/>
</dbReference>
<dbReference type="OrthoDB" id="3944240at2759"/>
<dbReference type="GO" id="GO:0005886">
    <property type="term" value="C:plasma membrane"/>
    <property type="evidence" value="ECO:0007669"/>
    <property type="project" value="UniProtKB-SubCell"/>
</dbReference>
<evidence type="ECO:0000256" key="12">
    <source>
        <dbReference type="ARBA" id="ARBA00023180"/>
    </source>
</evidence>
<feature type="region of interest" description="Disordered" evidence="14">
    <location>
        <begin position="600"/>
        <end position="686"/>
    </location>
</feature>
<dbReference type="InterPro" id="IPR013112">
    <property type="entry name" value="FAD-bd_8"/>
</dbReference>
<evidence type="ECO:0000256" key="9">
    <source>
        <dbReference type="ARBA" id="ARBA00023002"/>
    </source>
</evidence>
<dbReference type="InterPro" id="IPR017938">
    <property type="entry name" value="Riboflavin_synthase-like_b-brl"/>
</dbReference>
<keyword evidence="11 15" id="KW-0472">Membrane</keyword>
<dbReference type="OMA" id="FVWVIKS"/>
<keyword evidence="10" id="KW-0406">Ion transport</keyword>
<dbReference type="VEuPathDB" id="FungiDB:LEMA_P043230.1"/>
<dbReference type="SUPFAM" id="SSF63380">
    <property type="entry name" value="Riboflavin synthase domain-like"/>
    <property type="match status" value="1"/>
</dbReference>
<feature type="transmembrane region" description="Helical" evidence="15">
    <location>
        <begin position="178"/>
        <end position="199"/>
    </location>
</feature>
<evidence type="ECO:0000256" key="11">
    <source>
        <dbReference type="ARBA" id="ARBA00023136"/>
    </source>
</evidence>
<dbReference type="SUPFAM" id="SSF52343">
    <property type="entry name" value="Ferredoxin reductase-like, C-terminal NADP-linked domain"/>
    <property type="match status" value="1"/>
</dbReference>
<dbReference type="Gene3D" id="2.40.30.10">
    <property type="entry name" value="Translation factors"/>
    <property type="match status" value="1"/>
</dbReference>
<feature type="domain" description="FAD-binding FR-type" evidence="16">
    <location>
        <begin position="349"/>
        <end position="486"/>
    </location>
</feature>
<dbReference type="GO" id="GO:0006826">
    <property type="term" value="P:iron ion transport"/>
    <property type="evidence" value="ECO:0007669"/>
    <property type="project" value="TreeGrafter"/>
</dbReference>
<dbReference type="CDD" id="cd06186">
    <property type="entry name" value="NOX_Duox_like_FAD_NADP"/>
    <property type="match status" value="1"/>
</dbReference>
<dbReference type="Pfam" id="PF08022">
    <property type="entry name" value="FAD_binding_8"/>
    <property type="match status" value="1"/>
</dbReference>
<dbReference type="InterPro" id="IPR013130">
    <property type="entry name" value="Fe3_Rdtase_TM_dom"/>
</dbReference>
<comment type="catalytic activity">
    <reaction evidence="13">
        <text>2 a Fe(II)-siderophore + NADP(+) + H(+) = 2 a Fe(III)-siderophore + NADPH</text>
        <dbReference type="Rhea" id="RHEA:28795"/>
        <dbReference type="Rhea" id="RHEA-COMP:11342"/>
        <dbReference type="Rhea" id="RHEA-COMP:11344"/>
        <dbReference type="ChEBI" id="CHEBI:15378"/>
        <dbReference type="ChEBI" id="CHEBI:29033"/>
        <dbReference type="ChEBI" id="CHEBI:29034"/>
        <dbReference type="ChEBI" id="CHEBI:57783"/>
        <dbReference type="ChEBI" id="CHEBI:58349"/>
        <dbReference type="EC" id="1.16.1.9"/>
    </reaction>
</comment>
<dbReference type="GeneID" id="13282793"/>
<evidence type="ECO:0000256" key="5">
    <source>
        <dbReference type="ARBA" id="ARBA00022475"/>
    </source>
</evidence>
<evidence type="ECO:0000256" key="8">
    <source>
        <dbReference type="ARBA" id="ARBA00022989"/>
    </source>
</evidence>
<keyword evidence="12" id="KW-0325">Glycoprotein</keyword>
<name>E4ZPN7_LEPMJ</name>
<dbReference type="InterPro" id="IPR017927">
    <property type="entry name" value="FAD-bd_FR_type"/>
</dbReference>
<proteinExistence type="inferred from homology"/>
<evidence type="ECO:0000256" key="4">
    <source>
        <dbReference type="ARBA" id="ARBA00022448"/>
    </source>
</evidence>
<protein>
    <recommendedName>
        <fullName evidence="3">ferric-chelate reductase (NADPH)</fullName>
        <ecNumber evidence="3">1.16.1.9</ecNumber>
    </recommendedName>
</protein>
<dbReference type="EC" id="1.16.1.9" evidence="3"/>
<dbReference type="Proteomes" id="UP000002668">
    <property type="component" value="Genome"/>
</dbReference>
<evidence type="ECO:0000256" key="1">
    <source>
        <dbReference type="ARBA" id="ARBA00004651"/>
    </source>
</evidence>
<feature type="transmembrane region" description="Helical" evidence="15">
    <location>
        <begin position="101"/>
        <end position="119"/>
    </location>
</feature>
<gene>
    <name evidence="17" type="ORF">LEMA_P043230.1</name>
</gene>
<comment type="similarity">
    <text evidence="2">Belongs to the ferric reductase (FRE) family.</text>
</comment>
<evidence type="ECO:0000259" key="16">
    <source>
        <dbReference type="PROSITE" id="PS51384"/>
    </source>
</evidence>
<feature type="compositionally biased region" description="Low complexity" evidence="14">
    <location>
        <begin position="674"/>
        <end position="686"/>
    </location>
</feature>
<dbReference type="SFLD" id="SFLDS00052">
    <property type="entry name" value="Ferric_Reductase_Domain"/>
    <property type="match status" value="1"/>
</dbReference>
<dbReference type="HOGENOM" id="CLU_010365_6_0_1"/>
<dbReference type="GO" id="GO:0015677">
    <property type="term" value="P:copper ion import"/>
    <property type="evidence" value="ECO:0007669"/>
    <property type="project" value="TreeGrafter"/>
</dbReference>
<dbReference type="GO" id="GO:0052851">
    <property type="term" value="F:ferric-chelate reductase (NADPH) activity"/>
    <property type="evidence" value="ECO:0007669"/>
    <property type="project" value="UniProtKB-EC"/>
</dbReference>
<feature type="transmembrane region" description="Helical" evidence="15">
    <location>
        <begin position="219"/>
        <end position="240"/>
    </location>
</feature>
<keyword evidence="18" id="KW-1185">Reference proteome</keyword>
<dbReference type="InterPro" id="IPR039261">
    <property type="entry name" value="FNR_nucleotide-bd"/>
</dbReference>
<evidence type="ECO:0000256" key="10">
    <source>
        <dbReference type="ARBA" id="ARBA00023065"/>
    </source>
</evidence>
<dbReference type="PANTHER" id="PTHR32361:SF9">
    <property type="entry name" value="FERRIC REDUCTASE TRANSMEMBRANE COMPONENT 3-RELATED"/>
    <property type="match status" value="1"/>
</dbReference>
<evidence type="ECO:0000256" key="14">
    <source>
        <dbReference type="SAM" id="MobiDB-lite"/>
    </source>
</evidence>
<dbReference type="InterPro" id="IPR013121">
    <property type="entry name" value="Fe_red_NAD-bd_6"/>
</dbReference>
<dbReference type="Pfam" id="PF01794">
    <property type="entry name" value="Ferric_reduct"/>
    <property type="match status" value="1"/>
</dbReference>
<dbReference type="GO" id="GO:0006879">
    <property type="term" value="P:intracellular iron ion homeostasis"/>
    <property type="evidence" value="ECO:0007669"/>
    <property type="project" value="TreeGrafter"/>
</dbReference>
<keyword evidence="6 15" id="KW-0812">Transmembrane</keyword>
<sequence>MPVNATTAPHWPRSSLQHINVHPEGFWADSAVPRRPKRFYAIPVPSLPPFDIQNFQAVSRNRFETAGCDTPVNHQGSMSHHHGMAMGSMAALPELDAWPTFYWAVVGTAIAVATVVNIYNHVLCRQRLSAAKSGDQTPAKPQSWLPLWNATLYALTREASNYSIHIPFKNRRFRLPTVGRTALVVFNVVVLVVLCLYGLELDSVFTREDVGFRCGVVTISQLPLIFLLSGKNNIVGYLGGISYERLNWLHRWCARCMLLTATMHMGYFISAWAPFNYVGYQLKNNAIVWKGLAAWCTLVWIVLSSMTPIRGWYYEVFVIQHIISFALFLAFVYIHTPAEMHIYVWIPIALFAFDRVVRFLRLLYANISFFHPSLKKQGQAGGFLTCQADFTPFPHDTTRIVIRDPPISWTPGQHVFLSCPSVAPLQNHPFTISSIPQDKRMEFFIKARKGGTLRFFRHAEKPRIGSPESTSKTVTIEGPYGCIRPLRQFDSVIFLAGSTGATYTVPLLRDLLQGWTENASGLLEPGSGLFAIPKGAVTRHVRFIWVVKSKSQLSWFTESLSSVYADFRMLQERLKDIKLEMTIYITRDPTFTDEHKSLLSNIAPPKSTTAPQESPKHGTIRYRDLPPSPPPHPQNPHENPQVEKQPMTTPSQTPTHTPKSSHDTTATSRPASQTSSTPLSTPSSPLLLHPLIAIHPGRPPTRSLIRKSLEQARGESAVVVCGPESLVAAVKRDVCVLSDERAVHKGTGAQGVYLHTESFEY</sequence>
<dbReference type="InterPro" id="IPR051410">
    <property type="entry name" value="Ferric/Cupric_Reductase"/>
</dbReference>
<evidence type="ECO:0000256" key="6">
    <source>
        <dbReference type="ARBA" id="ARBA00022692"/>
    </source>
</evidence>
<keyword evidence="7" id="KW-0249">Electron transport</keyword>
<dbReference type="InParanoid" id="E4ZPN7"/>
<keyword evidence="4" id="KW-0813">Transport</keyword>
<keyword evidence="8 15" id="KW-1133">Transmembrane helix</keyword>
<feature type="compositionally biased region" description="Polar residues" evidence="14">
    <location>
        <begin position="646"/>
        <end position="673"/>
    </location>
</feature>
<feature type="transmembrane region" description="Helical" evidence="15">
    <location>
        <begin position="312"/>
        <end position="334"/>
    </location>
</feature>
<keyword evidence="5" id="KW-1003">Cell membrane</keyword>
<evidence type="ECO:0000256" key="2">
    <source>
        <dbReference type="ARBA" id="ARBA00006278"/>
    </source>
</evidence>
<accession>E4ZPN7</accession>
<dbReference type="EMBL" id="FP929105">
    <property type="protein sequence ID" value="CBX93422.1"/>
    <property type="molecule type" value="Genomic_DNA"/>
</dbReference>
<dbReference type="PANTHER" id="PTHR32361">
    <property type="entry name" value="FERRIC/CUPRIC REDUCTASE TRANSMEMBRANE COMPONENT"/>
    <property type="match status" value="1"/>
</dbReference>
<comment type="subcellular location">
    <subcellularLocation>
        <location evidence="1">Cell membrane</location>
        <topology evidence="1">Multi-pass membrane protein</topology>
    </subcellularLocation>
</comment>
<keyword evidence="9" id="KW-0560">Oxidoreductase</keyword>
<feature type="transmembrane region" description="Helical" evidence="15">
    <location>
        <begin position="287"/>
        <end position="305"/>
    </location>
</feature>
<dbReference type="STRING" id="985895.E4ZPN7"/>
<evidence type="ECO:0000313" key="17">
    <source>
        <dbReference type="EMBL" id="CBX93422.1"/>
    </source>
</evidence>
<feature type="transmembrane region" description="Helical" evidence="15">
    <location>
        <begin position="252"/>
        <end position="275"/>
    </location>
</feature>
<evidence type="ECO:0000256" key="13">
    <source>
        <dbReference type="ARBA" id="ARBA00048483"/>
    </source>
</evidence>
<dbReference type="SFLD" id="SFLDG01168">
    <property type="entry name" value="Ferric_reductase_subgroup_(FRE"/>
    <property type="match status" value="1"/>
</dbReference>
<dbReference type="Gene3D" id="3.40.50.80">
    <property type="entry name" value="Nucleotide-binding domain of ferredoxin-NADP reductase (FNR) module"/>
    <property type="match status" value="1"/>
</dbReference>
<evidence type="ECO:0000256" key="7">
    <source>
        <dbReference type="ARBA" id="ARBA00022982"/>
    </source>
</evidence>
<dbReference type="eggNOG" id="KOG0039">
    <property type="taxonomic scope" value="Eukaryota"/>
</dbReference>
<dbReference type="PROSITE" id="PS51384">
    <property type="entry name" value="FAD_FR"/>
    <property type="match status" value="1"/>
</dbReference>
<evidence type="ECO:0000313" key="18">
    <source>
        <dbReference type="Proteomes" id="UP000002668"/>
    </source>
</evidence>
<reference evidence="18" key="1">
    <citation type="journal article" date="2011" name="Nat. Commun.">
        <title>Effector diversification within compartments of the Leptosphaeria maculans genome affected by Repeat-Induced Point mutations.</title>
        <authorList>
            <person name="Rouxel T."/>
            <person name="Grandaubert J."/>
            <person name="Hane J.K."/>
            <person name="Hoede C."/>
            <person name="van de Wouw A.P."/>
            <person name="Couloux A."/>
            <person name="Dominguez V."/>
            <person name="Anthouard V."/>
            <person name="Bally P."/>
            <person name="Bourras S."/>
            <person name="Cozijnsen A.J."/>
            <person name="Ciuffetti L.M."/>
            <person name="Degrave A."/>
            <person name="Dilmaghani A."/>
            <person name="Duret L."/>
            <person name="Fudal I."/>
            <person name="Goodwin S.B."/>
            <person name="Gout L."/>
            <person name="Glaser N."/>
            <person name="Linglin J."/>
            <person name="Kema G.H.J."/>
            <person name="Lapalu N."/>
            <person name="Lawrence C.B."/>
            <person name="May K."/>
            <person name="Meyer M."/>
            <person name="Ollivier B."/>
            <person name="Poulain J."/>
            <person name="Schoch C.L."/>
            <person name="Simon A."/>
            <person name="Spatafora J.W."/>
            <person name="Stachowiak A."/>
            <person name="Turgeon B.G."/>
            <person name="Tyler B.M."/>
            <person name="Vincent D."/>
            <person name="Weissenbach J."/>
            <person name="Amselem J."/>
            <person name="Quesneville H."/>
            <person name="Oliver R.P."/>
            <person name="Wincker P."/>
            <person name="Balesdent M.-H."/>
            <person name="Howlett B.J."/>
        </authorList>
    </citation>
    <scope>NUCLEOTIDE SEQUENCE [LARGE SCALE GENOMIC DNA]</scope>
    <source>
        <strain evidence="18">JN3 / isolate v23.1.3 / race Av1-4-5-6-7-8</strain>
    </source>
</reference>
<evidence type="ECO:0000256" key="15">
    <source>
        <dbReference type="SAM" id="Phobius"/>
    </source>
</evidence>
<evidence type="ECO:0000256" key="3">
    <source>
        <dbReference type="ARBA" id="ARBA00012668"/>
    </source>
</evidence>
<organism evidence="18">
    <name type="scientific">Leptosphaeria maculans (strain JN3 / isolate v23.1.3 / race Av1-4-5-6-7-8)</name>
    <name type="common">Blackleg fungus</name>
    <name type="synonym">Phoma lingam</name>
    <dbReference type="NCBI Taxonomy" id="985895"/>
    <lineage>
        <taxon>Eukaryota</taxon>
        <taxon>Fungi</taxon>
        <taxon>Dikarya</taxon>
        <taxon>Ascomycota</taxon>
        <taxon>Pezizomycotina</taxon>
        <taxon>Dothideomycetes</taxon>
        <taxon>Pleosporomycetidae</taxon>
        <taxon>Pleosporales</taxon>
        <taxon>Pleosporineae</taxon>
        <taxon>Leptosphaeriaceae</taxon>
        <taxon>Plenodomus</taxon>
        <taxon>Plenodomus lingam/Leptosphaeria maculans species complex</taxon>
    </lineage>
</organism>